<dbReference type="EMBL" id="JADWDJ010000007">
    <property type="protein sequence ID" value="KAG5278963.1"/>
    <property type="molecule type" value="Genomic_DNA"/>
</dbReference>
<evidence type="ECO:0008006" key="4">
    <source>
        <dbReference type="Google" id="ProtNLM"/>
    </source>
</evidence>
<reference evidence="2" key="1">
    <citation type="submission" date="2020-10" db="EMBL/GenBank/DDBJ databases">
        <title>Chromosome-scale genome assembly of the Allis shad, Alosa alosa.</title>
        <authorList>
            <person name="Margot Z."/>
            <person name="Christophe K."/>
            <person name="Cabau C."/>
            <person name="Louis A."/>
            <person name="Berthelot C."/>
            <person name="Parey E."/>
            <person name="Roest Crollius H."/>
            <person name="Montfort J."/>
            <person name="Robinson-Rechavi M."/>
            <person name="Bucao C."/>
            <person name="Bouchez O."/>
            <person name="Gislard M."/>
            <person name="Lluch J."/>
            <person name="Milhes M."/>
            <person name="Lampietro C."/>
            <person name="Lopez Roques C."/>
            <person name="Donnadieu C."/>
            <person name="Braasch I."/>
            <person name="Desvignes T."/>
            <person name="Postlethwait J."/>
            <person name="Bobe J."/>
            <person name="Guiguen Y."/>
        </authorList>
    </citation>
    <scope>NUCLEOTIDE SEQUENCE</scope>
    <source>
        <strain evidence="2">M-15738</strain>
        <tissue evidence="2">Blood</tissue>
    </source>
</reference>
<name>A0AAV6GV15_9TELE</name>
<sequence length="114" mass="12638">MAITGPQRFPTLVLSLLLSLPLCVSLPPSLSLSPSVSLFPRPIDVFTRVGQCVKQLPFPHILHCGPELVCVCLREFPMTAVCREQVCVCVCSVFTSAPWLRRGRRTIMLLVMSE</sequence>
<evidence type="ECO:0000313" key="2">
    <source>
        <dbReference type="EMBL" id="KAG5278963.1"/>
    </source>
</evidence>
<protein>
    <recommendedName>
        <fullName evidence="4">Secreted protein</fullName>
    </recommendedName>
</protein>
<evidence type="ECO:0000256" key="1">
    <source>
        <dbReference type="SAM" id="SignalP"/>
    </source>
</evidence>
<gene>
    <name evidence="2" type="ORF">AALO_G00104650</name>
</gene>
<proteinExistence type="predicted"/>
<comment type="caution">
    <text evidence="2">The sequence shown here is derived from an EMBL/GenBank/DDBJ whole genome shotgun (WGS) entry which is preliminary data.</text>
</comment>
<feature type="signal peptide" evidence="1">
    <location>
        <begin position="1"/>
        <end position="25"/>
    </location>
</feature>
<feature type="chain" id="PRO_5043518111" description="Secreted protein" evidence="1">
    <location>
        <begin position="26"/>
        <end position="114"/>
    </location>
</feature>
<dbReference type="Proteomes" id="UP000823561">
    <property type="component" value="Chromosome 7"/>
</dbReference>
<evidence type="ECO:0000313" key="3">
    <source>
        <dbReference type="Proteomes" id="UP000823561"/>
    </source>
</evidence>
<accession>A0AAV6GV15</accession>
<organism evidence="2 3">
    <name type="scientific">Alosa alosa</name>
    <name type="common">allis shad</name>
    <dbReference type="NCBI Taxonomy" id="278164"/>
    <lineage>
        <taxon>Eukaryota</taxon>
        <taxon>Metazoa</taxon>
        <taxon>Chordata</taxon>
        <taxon>Craniata</taxon>
        <taxon>Vertebrata</taxon>
        <taxon>Euteleostomi</taxon>
        <taxon>Actinopterygii</taxon>
        <taxon>Neopterygii</taxon>
        <taxon>Teleostei</taxon>
        <taxon>Clupei</taxon>
        <taxon>Clupeiformes</taxon>
        <taxon>Clupeoidei</taxon>
        <taxon>Clupeidae</taxon>
        <taxon>Alosa</taxon>
    </lineage>
</organism>
<keyword evidence="3" id="KW-1185">Reference proteome</keyword>
<keyword evidence="1" id="KW-0732">Signal</keyword>
<dbReference type="AlphaFoldDB" id="A0AAV6GV15"/>